<dbReference type="AlphaFoldDB" id="A0A4Q2S0J7"/>
<keyword evidence="2" id="KW-0732">Signal</keyword>
<feature type="signal peptide" evidence="2">
    <location>
        <begin position="1"/>
        <end position="27"/>
    </location>
</feature>
<feature type="compositionally biased region" description="Basic and acidic residues" evidence="1">
    <location>
        <begin position="27"/>
        <end position="56"/>
    </location>
</feature>
<organism evidence="3 4">
    <name type="scientific">Nocardioides oleivorans</name>
    <dbReference type="NCBI Taxonomy" id="273676"/>
    <lineage>
        <taxon>Bacteria</taxon>
        <taxon>Bacillati</taxon>
        <taxon>Actinomycetota</taxon>
        <taxon>Actinomycetes</taxon>
        <taxon>Propionibacteriales</taxon>
        <taxon>Nocardioidaceae</taxon>
        <taxon>Nocardioides</taxon>
    </lineage>
</organism>
<feature type="region of interest" description="Disordered" evidence="1">
    <location>
        <begin position="105"/>
        <end position="133"/>
    </location>
</feature>
<protein>
    <submittedName>
        <fullName evidence="3">Uncharacterized protein</fullName>
    </submittedName>
</protein>
<evidence type="ECO:0000256" key="2">
    <source>
        <dbReference type="SAM" id="SignalP"/>
    </source>
</evidence>
<evidence type="ECO:0000313" key="3">
    <source>
        <dbReference type="EMBL" id="RYB94666.1"/>
    </source>
</evidence>
<dbReference type="Proteomes" id="UP000294071">
    <property type="component" value="Unassembled WGS sequence"/>
</dbReference>
<name>A0A4Q2S0J7_9ACTN</name>
<proteinExistence type="predicted"/>
<accession>A0A4Q2S0J7</accession>
<sequence length="233" mass="24387">MKQRRFRAVTALLSVLALSAVAAPAHAGDRGGDRGDGPRHSSHEGRGHHSHGEGRGWGHSRGLGMTVTEDVTAILDAASVEVEGSGGARVGRDDDDLIVISVGGRHRGHWNDSDDESDDRRGKGGSKGGDGSNAVVTFTGSSVTSEWTDVDVDLREGVVTAEVDGVEDVPVLTVVRTDDNDDDDRDWKRRSGSHDSSIEYQLTEESAVVLGAVVGTDAFEAGDVFATAGGCGR</sequence>
<dbReference type="RefSeq" id="WP_129400014.1">
    <property type="nucleotide sequence ID" value="NZ_SDWT01000001.1"/>
</dbReference>
<dbReference type="OrthoDB" id="9847445at2"/>
<evidence type="ECO:0000256" key="1">
    <source>
        <dbReference type="SAM" id="MobiDB-lite"/>
    </source>
</evidence>
<dbReference type="EMBL" id="SDWT01000001">
    <property type="protein sequence ID" value="RYB94666.1"/>
    <property type="molecule type" value="Genomic_DNA"/>
</dbReference>
<keyword evidence="4" id="KW-1185">Reference proteome</keyword>
<feature type="region of interest" description="Disordered" evidence="1">
    <location>
        <begin position="23"/>
        <end position="63"/>
    </location>
</feature>
<reference evidence="3 4" key="1">
    <citation type="submission" date="2019-01" db="EMBL/GenBank/DDBJ databases">
        <title>Novel species of Nocardioides.</title>
        <authorList>
            <person name="Liu Q."/>
            <person name="Xin Y.-H."/>
        </authorList>
    </citation>
    <scope>NUCLEOTIDE SEQUENCE [LARGE SCALE GENOMIC DNA]</scope>
    <source>
        <strain evidence="3 4">CGMCC 4.6882</strain>
    </source>
</reference>
<feature type="chain" id="PRO_5020396756" evidence="2">
    <location>
        <begin position="28"/>
        <end position="233"/>
    </location>
</feature>
<evidence type="ECO:0000313" key="4">
    <source>
        <dbReference type="Proteomes" id="UP000294071"/>
    </source>
</evidence>
<gene>
    <name evidence="3" type="ORF">EUA93_10115</name>
</gene>
<comment type="caution">
    <text evidence="3">The sequence shown here is derived from an EMBL/GenBank/DDBJ whole genome shotgun (WGS) entry which is preliminary data.</text>
</comment>